<name>A0A2X3K827_9BACT</name>
<keyword evidence="3" id="KW-1185">Reference proteome</keyword>
<feature type="region of interest" description="Disordered" evidence="1">
    <location>
        <begin position="82"/>
        <end position="111"/>
    </location>
</feature>
<proteinExistence type="predicted"/>
<evidence type="ECO:0000313" key="2">
    <source>
        <dbReference type="EMBL" id="SQD93153.1"/>
    </source>
</evidence>
<feature type="compositionally biased region" description="Basic and acidic residues" evidence="1">
    <location>
        <begin position="95"/>
        <end position="111"/>
    </location>
</feature>
<sequence length="206" mass="21870">MARRSRALEGKTGSANHGGPMTILAALLTSLSFPLSPESTAAAEGSNIAPTDLARGRWALLFVVVPPAVRLTKTRSVGSGRPMVLTLKSIPSSSDHGERGSGRPRRPRPDCDLRRAPTVVFLLNGCPLVRLDWPFTGDNRGVEELATAPREGPQQHLGAALSWGVARTLVNPPDGRPSRVVPDGAEGRADAGELVRRIALRATPRT</sequence>
<protein>
    <submittedName>
        <fullName evidence="2">Uncharacterized protein</fullName>
    </submittedName>
</protein>
<dbReference type="AlphaFoldDB" id="A0A2X3K827"/>
<dbReference type="KEGG" id="bana:BARAN1_1129"/>
<evidence type="ECO:0000313" key="3">
    <source>
        <dbReference type="Proteomes" id="UP000249818"/>
    </source>
</evidence>
<evidence type="ECO:0000256" key="1">
    <source>
        <dbReference type="SAM" id="MobiDB-lite"/>
    </source>
</evidence>
<organism evidence="2 3">
    <name type="scientific">Candidatus Bipolaricaulis anaerobius</name>
    <dbReference type="NCBI Taxonomy" id="2026885"/>
    <lineage>
        <taxon>Bacteria</taxon>
        <taxon>Candidatus Bipolaricaulota</taxon>
        <taxon>Candidatus Bipolaricaulia</taxon>
        <taxon>Candidatus Bipolaricaulales</taxon>
        <taxon>Candidatus Bipolaricaulaceae</taxon>
        <taxon>Candidatus Bipolaricaulis</taxon>
    </lineage>
</organism>
<dbReference type="Proteomes" id="UP000249818">
    <property type="component" value="Chromosome BARAN1"/>
</dbReference>
<reference evidence="3" key="1">
    <citation type="submission" date="2018-05" db="EMBL/GenBank/DDBJ databases">
        <authorList>
            <person name="Hao L."/>
        </authorList>
    </citation>
    <scope>NUCLEOTIDE SEQUENCE [LARGE SCALE GENOMIC DNA]</scope>
</reference>
<dbReference type="EMBL" id="LS483254">
    <property type="protein sequence ID" value="SQD93153.1"/>
    <property type="molecule type" value="Genomic_DNA"/>
</dbReference>
<gene>
    <name evidence="2" type="ORF">BARAN1_1129</name>
</gene>
<accession>A0A2X3K827</accession>